<dbReference type="RefSeq" id="WP_176005047.1">
    <property type="nucleotide sequence ID" value="NZ_JABWMI010000006.1"/>
</dbReference>
<keyword evidence="2" id="KW-0012">Acyltransferase</keyword>
<feature type="domain" description="N-acetyltransferase" evidence="4">
    <location>
        <begin position="19"/>
        <end position="174"/>
    </location>
</feature>
<name>A0A7Y8Y0B8_9FLAO</name>
<comment type="similarity">
    <text evidence="3">Belongs to the acetyltransferase family. RimJ subfamily.</text>
</comment>
<dbReference type="InterPro" id="IPR000182">
    <property type="entry name" value="GNAT_dom"/>
</dbReference>
<dbReference type="SUPFAM" id="SSF55729">
    <property type="entry name" value="Acyl-CoA N-acyltransferases (Nat)"/>
    <property type="match status" value="1"/>
</dbReference>
<evidence type="ECO:0000256" key="2">
    <source>
        <dbReference type="ARBA" id="ARBA00023315"/>
    </source>
</evidence>
<evidence type="ECO:0000256" key="3">
    <source>
        <dbReference type="ARBA" id="ARBA00038502"/>
    </source>
</evidence>
<reference evidence="5 6" key="1">
    <citation type="submission" date="2020-07" db="EMBL/GenBank/DDBJ databases">
        <authorList>
            <person name="Sun Q."/>
        </authorList>
    </citation>
    <scope>NUCLEOTIDE SEQUENCE [LARGE SCALE GENOMIC DNA]</scope>
    <source>
        <strain evidence="5 6">MAH-1</strain>
    </source>
</reference>
<keyword evidence="6" id="KW-1185">Reference proteome</keyword>
<proteinExistence type="inferred from homology"/>
<gene>
    <name evidence="5" type="ORF">HZF10_04800</name>
</gene>
<evidence type="ECO:0000256" key="1">
    <source>
        <dbReference type="ARBA" id="ARBA00022679"/>
    </source>
</evidence>
<evidence type="ECO:0000259" key="4">
    <source>
        <dbReference type="PROSITE" id="PS51186"/>
    </source>
</evidence>
<dbReference type="Proteomes" id="UP000535020">
    <property type="component" value="Unassembled WGS sequence"/>
</dbReference>
<dbReference type="Gene3D" id="3.40.630.30">
    <property type="match status" value="1"/>
</dbReference>
<dbReference type="InterPro" id="IPR016181">
    <property type="entry name" value="Acyl_CoA_acyltransferase"/>
</dbReference>
<dbReference type="PANTHER" id="PTHR43792:SF8">
    <property type="entry name" value="[RIBOSOMAL PROTEIN US5]-ALANINE N-ACETYLTRANSFERASE"/>
    <property type="match status" value="1"/>
</dbReference>
<evidence type="ECO:0000313" key="6">
    <source>
        <dbReference type="Proteomes" id="UP000535020"/>
    </source>
</evidence>
<keyword evidence="1 5" id="KW-0808">Transferase</keyword>
<dbReference type="PROSITE" id="PS51186">
    <property type="entry name" value="GNAT"/>
    <property type="match status" value="1"/>
</dbReference>
<dbReference type="InterPro" id="IPR051531">
    <property type="entry name" value="N-acetyltransferase"/>
</dbReference>
<evidence type="ECO:0000313" key="5">
    <source>
        <dbReference type="EMBL" id="NYA70229.1"/>
    </source>
</evidence>
<comment type="caution">
    <text evidence="5">The sequence shown here is derived from an EMBL/GenBank/DDBJ whole genome shotgun (WGS) entry which is preliminary data.</text>
</comment>
<dbReference type="PANTHER" id="PTHR43792">
    <property type="entry name" value="GNAT FAMILY, PUTATIVE (AFU_ORTHOLOGUE AFUA_3G00765)-RELATED-RELATED"/>
    <property type="match status" value="1"/>
</dbReference>
<accession>A0A7Y8Y0B8</accession>
<organism evidence="5 6">
    <name type="scientific">Flavobacterium agri</name>
    <dbReference type="NCBI Taxonomy" id="2743471"/>
    <lineage>
        <taxon>Bacteria</taxon>
        <taxon>Pseudomonadati</taxon>
        <taxon>Bacteroidota</taxon>
        <taxon>Flavobacteriia</taxon>
        <taxon>Flavobacteriales</taxon>
        <taxon>Flavobacteriaceae</taxon>
        <taxon>Flavobacterium</taxon>
    </lineage>
</organism>
<dbReference type="Pfam" id="PF13302">
    <property type="entry name" value="Acetyltransf_3"/>
    <property type="match status" value="1"/>
</dbReference>
<protein>
    <submittedName>
        <fullName evidence="5">GNAT family N-acetyltransferase</fullName>
    </submittedName>
</protein>
<sequence>MEAIFQNWKTDRLQDISAEEFFALIERNADHIKKTFPGTLGNCRNLEQTIRFLGENIDKEENGDGYYFYIRNLETGRLIGYVCIKNVDRKIMKCELAYFVDVDFERKGIISKAVSNTLSFCFRELGMNKIFICTSLVNHASQRIATKHSFVEEGVLRQEFKNGEGKLEDVKYFGLLKSEYDHE</sequence>
<dbReference type="GO" id="GO:0016747">
    <property type="term" value="F:acyltransferase activity, transferring groups other than amino-acyl groups"/>
    <property type="evidence" value="ECO:0007669"/>
    <property type="project" value="InterPro"/>
</dbReference>
<dbReference type="AlphaFoldDB" id="A0A7Y8Y0B8"/>
<dbReference type="EMBL" id="JACBJI010000002">
    <property type="protein sequence ID" value="NYA70229.1"/>
    <property type="molecule type" value="Genomic_DNA"/>
</dbReference>